<dbReference type="InterPro" id="IPR006240">
    <property type="entry name" value="CysQ"/>
</dbReference>
<dbReference type="GO" id="GO:0000103">
    <property type="term" value="P:sulfate assimilation"/>
    <property type="evidence" value="ECO:0007669"/>
    <property type="project" value="TreeGrafter"/>
</dbReference>
<keyword evidence="1" id="KW-0479">Metal-binding</keyword>
<dbReference type="PANTHER" id="PTHR43028">
    <property type="entry name" value="3'(2'),5'-BISPHOSPHATE NUCLEOTIDASE 1"/>
    <property type="match status" value="1"/>
</dbReference>
<dbReference type="CDD" id="cd01638">
    <property type="entry name" value="CysQ"/>
    <property type="match status" value="1"/>
</dbReference>
<dbReference type="SUPFAM" id="SSF56655">
    <property type="entry name" value="Carbohydrate phosphatase"/>
    <property type="match status" value="1"/>
</dbReference>
<dbReference type="Gene3D" id="3.40.190.80">
    <property type="match status" value="1"/>
</dbReference>
<gene>
    <name evidence="3" type="ORF">EVA_18542</name>
</gene>
<evidence type="ECO:0000313" key="3">
    <source>
        <dbReference type="EMBL" id="EJW93352.1"/>
    </source>
</evidence>
<dbReference type="GO" id="GO:0050427">
    <property type="term" value="P:3'-phosphoadenosine 5'-phosphosulfate metabolic process"/>
    <property type="evidence" value="ECO:0007669"/>
    <property type="project" value="TreeGrafter"/>
</dbReference>
<dbReference type="NCBIfam" id="TIGR01331">
    <property type="entry name" value="bisphos_cysQ"/>
    <property type="match status" value="1"/>
</dbReference>
<dbReference type="InterPro" id="IPR050725">
    <property type="entry name" value="CysQ/Inositol_MonoPase"/>
</dbReference>
<dbReference type="GO" id="GO:0008441">
    <property type="term" value="F:3'(2'),5'-bisphosphate nucleotidase activity"/>
    <property type="evidence" value="ECO:0007669"/>
    <property type="project" value="InterPro"/>
</dbReference>
<evidence type="ECO:0000256" key="1">
    <source>
        <dbReference type="ARBA" id="ARBA00022723"/>
    </source>
</evidence>
<organism evidence="3">
    <name type="scientific">gut metagenome</name>
    <dbReference type="NCBI Taxonomy" id="749906"/>
    <lineage>
        <taxon>unclassified sequences</taxon>
        <taxon>metagenomes</taxon>
        <taxon>organismal metagenomes</taxon>
    </lineage>
</organism>
<reference evidence="3" key="1">
    <citation type="journal article" date="2012" name="PLoS ONE">
        <title>Gene sets for utilization of primary and secondary nutrition supplies in the distal gut of endangered iberian lynx.</title>
        <authorList>
            <person name="Alcaide M."/>
            <person name="Messina E."/>
            <person name="Richter M."/>
            <person name="Bargiela R."/>
            <person name="Peplies J."/>
            <person name="Huws S.A."/>
            <person name="Newbold C.J."/>
            <person name="Golyshin P.N."/>
            <person name="Simon M.A."/>
            <person name="Lopez G."/>
            <person name="Yakimov M.M."/>
            <person name="Ferrer M."/>
        </authorList>
    </citation>
    <scope>NUCLEOTIDE SEQUENCE</scope>
</reference>
<sequence>MNIQETIQAAAIQAGAAIMEIYTHPETDWEVERKADNSPLTLADRRSHAVIAPILEATGIPVLSEEGIHLPYEARKDWKQLWVVDPLDGTKEFLKRNDEFTVNIALVENGTPILGVSYVPALYRLYWGEVGQGAWVADVDRETLAVGVARALPTEDLNQSHPCRVVASRSHLSEATQIFINNLEQQYGAVETVSAGSSLKLCLVAAGQADVYPRLAPTMEWDTAAGHAIAVAAGCEVVDAETGQPLHYNKEDLHNPFFLVKRM</sequence>
<proteinExistence type="inferred from homology"/>
<dbReference type="Gene3D" id="3.30.540.10">
    <property type="entry name" value="Fructose-1,6-Bisphosphatase, subunit A, domain 1"/>
    <property type="match status" value="1"/>
</dbReference>
<dbReference type="EMBL" id="AMCI01007021">
    <property type="protein sequence ID" value="EJW93352.1"/>
    <property type="molecule type" value="Genomic_DNA"/>
</dbReference>
<name>J9FUU3_9ZZZZ</name>
<protein>
    <submittedName>
        <fullName evidence="3">3'(2'),5'-bisphosphate nucleotidase</fullName>
    </submittedName>
</protein>
<dbReference type="HAMAP" id="MF_02095">
    <property type="entry name" value="CysQ"/>
    <property type="match status" value="1"/>
</dbReference>
<dbReference type="InterPro" id="IPR020583">
    <property type="entry name" value="Inositol_monoP_metal-BS"/>
</dbReference>
<dbReference type="PANTHER" id="PTHR43028:SF5">
    <property type="entry name" value="3'(2'),5'-BISPHOSPHATE NUCLEOTIDASE 1"/>
    <property type="match status" value="1"/>
</dbReference>
<dbReference type="Pfam" id="PF00459">
    <property type="entry name" value="Inositol_P"/>
    <property type="match status" value="1"/>
</dbReference>
<accession>J9FUU3</accession>
<dbReference type="AlphaFoldDB" id="J9FUU3"/>
<dbReference type="GO" id="GO:0000287">
    <property type="term" value="F:magnesium ion binding"/>
    <property type="evidence" value="ECO:0007669"/>
    <property type="project" value="InterPro"/>
</dbReference>
<comment type="caution">
    <text evidence="3">The sequence shown here is derived from an EMBL/GenBank/DDBJ whole genome shotgun (WGS) entry which is preliminary data.</text>
</comment>
<keyword evidence="2" id="KW-0460">Magnesium</keyword>
<dbReference type="InterPro" id="IPR000760">
    <property type="entry name" value="Inositol_monophosphatase-like"/>
</dbReference>
<dbReference type="PROSITE" id="PS00629">
    <property type="entry name" value="IMP_1"/>
    <property type="match status" value="1"/>
</dbReference>
<evidence type="ECO:0000256" key="2">
    <source>
        <dbReference type="ARBA" id="ARBA00022842"/>
    </source>
</evidence>
<dbReference type="FunFam" id="3.40.190.80:FF:000005">
    <property type="entry name" value="3'(2'),5'-bisphosphate nucleotidase CysQ"/>
    <property type="match status" value="1"/>
</dbReference>